<evidence type="ECO:0000313" key="3">
    <source>
        <dbReference type="Proteomes" id="UP000430508"/>
    </source>
</evidence>
<keyword evidence="1" id="KW-0175">Coiled coil</keyword>
<dbReference type="Proteomes" id="UP000430508">
    <property type="component" value="Chromosome"/>
</dbReference>
<evidence type="ECO:0000256" key="1">
    <source>
        <dbReference type="SAM" id="Coils"/>
    </source>
</evidence>
<dbReference type="Pfam" id="PF11300">
    <property type="entry name" value="DUF3102"/>
    <property type="match status" value="1"/>
</dbReference>
<protein>
    <submittedName>
        <fullName evidence="2">DUF3102 domain-containing protein</fullName>
    </submittedName>
</protein>
<organism evidence="2 3">
    <name type="scientific">Dehalobacter restrictus</name>
    <dbReference type="NCBI Taxonomy" id="55583"/>
    <lineage>
        <taxon>Bacteria</taxon>
        <taxon>Bacillati</taxon>
        <taxon>Bacillota</taxon>
        <taxon>Clostridia</taxon>
        <taxon>Eubacteriales</taxon>
        <taxon>Desulfitobacteriaceae</taxon>
        <taxon>Dehalobacter</taxon>
    </lineage>
</organism>
<gene>
    <name evidence="2" type="ORF">GQ588_05775</name>
</gene>
<proteinExistence type="predicted"/>
<reference evidence="2 3" key="1">
    <citation type="submission" date="2019-12" db="EMBL/GenBank/DDBJ databases">
        <title>Sequence classification of anaerobic respiratory reductive dehalogenases: First we see many, then we see few.</title>
        <authorList>
            <person name="Molenda O."/>
            <person name="Puentes Jacome L.A."/>
            <person name="Cao X."/>
            <person name="Nesbo C.L."/>
            <person name="Tang S."/>
            <person name="Morson N."/>
            <person name="Patron J."/>
            <person name="Lomheim L."/>
            <person name="Wishart D.S."/>
            <person name="Edwards E.A."/>
        </authorList>
    </citation>
    <scope>NUCLEOTIDE SEQUENCE [LARGE SCALE GENOMIC DNA]</scope>
    <source>
        <strain evidence="2 3">12DCA</strain>
    </source>
</reference>
<sequence>MTDPVTNPITNSVTNPVSNTATDIISERTPHVIAAEINMIKYQTERIYLAAAVEIGRRLTEAKGLLKHGEWGKWLEESVDFSQSRANKLMRIFTEYGAGQLTSSNSDPDPNLNYSQAVLLLGIPKEERAQFIVDLDVEGMTNQELRKAVKERTQARQEKDQALQEKDLALQENTDLQKALEDQSGIITGLTAELANLKVQLENVKTSKEELAKTARQLNDSLESLQKSSAAKGYERMKTNFINTSLKVRANHIAFLCENLDQTMKEVKHKLLQIAPSDKEAYIIYKNKVHDLLNVWLKDETWSRQAHPGGDAQ</sequence>
<evidence type="ECO:0000313" key="2">
    <source>
        <dbReference type="EMBL" id="QHA00191.1"/>
    </source>
</evidence>
<accession>A0A857DHK0</accession>
<dbReference type="InterPro" id="IPR021451">
    <property type="entry name" value="DUF3102"/>
</dbReference>
<name>A0A857DHK0_9FIRM</name>
<feature type="coiled-coil region" evidence="1">
    <location>
        <begin position="145"/>
        <end position="228"/>
    </location>
</feature>
<dbReference type="RefSeq" id="WP_019225615.1">
    <property type="nucleotide sequence ID" value="NZ_CP046996.1"/>
</dbReference>
<dbReference type="AlphaFoldDB" id="A0A857DHK0"/>
<dbReference type="EMBL" id="CP046996">
    <property type="protein sequence ID" value="QHA00191.1"/>
    <property type="molecule type" value="Genomic_DNA"/>
</dbReference>